<dbReference type="EMBL" id="BKCP01007515">
    <property type="protein sequence ID" value="GER46265.1"/>
    <property type="molecule type" value="Genomic_DNA"/>
</dbReference>
<sequence>MLFCPKNVQKASDSIYKVLSYGQAFIVDIVAKTCSCHRFQIDEIPCAHAYIYTGRLVAGISEDNKCGANWFNIFTNLSTIYISLIRTYFRLIQHYLPQLETEC</sequence>
<reference evidence="7" key="1">
    <citation type="journal article" date="2019" name="Curr. Biol.">
        <title>Genome Sequence of Striga asiatica Provides Insight into the Evolution of Plant Parasitism.</title>
        <authorList>
            <person name="Yoshida S."/>
            <person name="Kim S."/>
            <person name="Wafula E.K."/>
            <person name="Tanskanen J."/>
            <person name="Kim Y.M."/>
            <person name="Honaas L."/>
            <person name="Yang Z."/>
            <person name="Spallek T."/>
            <person name="Conn C.E."/>
            <person name="Ichihashi Y."/>
            <person name="Cheong K."/>
            <person name="Cui S."/>
            <person name="Der J.P."/>
            <person name="Gundlach H."/>
            <person name="Jiao Y."/>
            <person name="Hori C."/>
            <person name="Ishida J.K."/>
            <person name="Kasahara H."/>
            <person name="Kiba T."/>
            <person name="Kim M.S."/>
            <person name="Koo N."/>
            <person name="Laohavisit A."/>
            <person name="Lee Y.H."/>
            <person name="Lumba S."/>
            <person name="McCourt P."/>
            <person name="Mortimer J.C."/>
            <person name="Mutuku J.M."/>
            <person name="Nomura T."/>
            <person name="Sasaki-Sekimoto Y."/>
            <person name="Seto Y."/>
            <person name="Wang Y."/>
            <person name="Wakatake T."/>
            <person name="Sakakibara H."/>
            <person name="Demura T."/>
            <person name="Yamaguchi S."/>
            <person name="Yoneyama K."/>
            <person name="Manabe R.I."/>
            <person name="Nelson D.C."/>
            <person name="Schulman A.H."/>
            <person name="Timko M.P."/>
            <person name="dePamphilis C.W."/>
            <person name="Choi D."/>
            <person name="Shirasu K."/>
        </authorList>
    </citation>
    <scope>NUCLEOTIDE SEQUENCE [LARGE SCALE GENOMIC DNA]</scope>
    <source>
        <strain evidence="7">cv. UVA1</strain>
    </source>
</reference>
<keyword evidence="2 4" id="KW-0863">Zinc-finger</keyword>
<dbReference type="GO" id="GO:0008270">
    <property type="term" value="F:zinc ion binding"/>
    <property type="evidence" value="ECO:0007669"/>
    <property type="project" value="UniProtKB-KW"/>
</dbReference>
<dbReference type="InterPro" id="IPR007527">
    <property type="entry name" value="Znf_SWIM"/>
</dbReference>
<accession>A0A5A7QLT3</accession>
<evidence type="ECO:0000259" key="5">
    <source>
        <dbReference type="PROSITE" id="PS50966"/>
    </source>
</evidence>
<dbReference type="PROSITE" id="PS50966">
    <property type="entry name" value="ZF_SWIM"/>
    <property type="match status" value="1"/>
</dbReference>
<evidence type="ECO:0000256" key="3">
    <source>
        <dbReference type="ARBA" id="ARBA00022833"/>
    </source>
</evidence>
<dbReference type="InterPro" id="IPR006564">
    <property type="entry name" value="Znf_PMZ"/>
</dbReference>
<dbReference type="OrthoDB" id="1931668at2759"/>
<dbReference type="AlphaFoldDB" id="A0A5A7QLT3"/>
<evidence type="ECO:0000256" key="1">
    <source>
        <dbReference type="ARBA" id="ARBA00022723"/>
    </source>
</evidence>
<keyword evidence="3" id="KW-0862">Zinc</keyword>
<keyword evidence="7" id="KW-1185">Reference proteome</keyword>
<dbReference type="SMART" id="SM00575">
    <property type="entry name" value="ZnF_PMZ"/>
    <property type="match status" value="1"/>
</dbReference>
<comment type="caution">
    <text evidence="6">The sequence shown here is derived from an EMBL/GenBank/DDBJ whole genome shotgun (WGS) entry which is preliminary data.</text>
</comment>
<evidence type="ECO:0000256" key="4">
    <source>
        <dbReference type="PROSITE-ProRule" id="PRU00325"/>
    </source>
</evidence>
<dbReference type="Proteomes" id="UP000325081">
    <property type="component" value="Unassembled WGS sequence"/>
</dbReference>
<keyword evidence="1" id="KW-0479">Metal-binding</keyword>
<evidence type="ECO:0000256" key="2">
    <source>
        <dbReference type="ARBA" id="ARBA00022771"/>
    </source>
</evidence>
<evidence type="ECO:0000313" key="6">
    <source>
        <dbReference type="EMBL" id="GER46265.1"/>
    </source>
</evidence>
<protein>
    <submittedName>
        <fullName evidence="6">Zinc finger containing preotein</fullName>
    </submittedName>
</protein>
<organism evidence="6 7">
    <name type="scientific">Striga asiatica</name>
    <name type="common">Asiatic witchweed</name>
    <name type="synonym">Buchnera asiatica</name>
    <dbReference type="NCBI Taxonomy" id="4170"/>
    <lineage>
        <taxon>Eukaryota</taxon>
        <taxon>Viridiplantae</taxon>
        <taxon>Streptophyta</taxon>
        <taxon>Embryophyta</taxon>
        <taxon>Tracheophyta</taxon>
        <taxon>Spermatophyta</taxon>
        <taxon>Magnoliopsida</taxon>
        <taxon>eudicotyledons</taxon>
        <taxon>Gunneridae</taxon>
        <taxon>Pentapetalae</taxon>
        <taxon>asterids</taxon>
        <taxon>lamiids</taxon>
        <taxon>Lamiales</taxon>
        <taxon>Orobanchaceae</taxon>
        <taxon>Buchnereae</taxon>
        <taxon>Striga</taxon>
    </lineage>
</organism>
<evidence type="ECO:0000313" key="7">
    <source>
        <dbReference type="Proteomes" id="UP000325081"/>
    </source>
</evidence>
<gene>
    <name evidence="6" type="ORF">STAS_23292</name>
</gene>
<name>A0A5A7QLT3_STRAF</name>
<dbReference type="Pfam" id="PF04434">
    <property type="entry name" value="SWIM"/>
    <property type="match status" value="1"/>
</dbReference>
<feature type="domain" description="SWIM-type" evidence="5">
    <location>
        <begin position="25"/>
        <end position="57"/>
    </location>
</feature>
<proteinExistence type="predicted"/>